<organism evidence="9 10">
    <name type="scientific">Genlisea aurea</name>
    <dbReference type="NCBI Taxonomy" id="192259"/>
    <lineage>
        <taxon>Eukaryota</taxon>
        <taxon>Viridiplantae</taxon>
        <taxon>Streptophyta</taxon>
        <taxon>Embryophyta</taxon>
        <taxon>Tracheophyta</taxon>
        <taxon>Spermatophyta</taxon>
        <taxon>Magnoliopsida</taxon>
        <taxon>eudicotyledons</taxon>
        <taxon>Gunneridae</taxon>
        <taxon>Pentapetalae</taxon>
        <taxon>asterids</taxon>
        <taxon>lamiids</taxon>
        <taxon>Lamiales</taxon>
        <taxon>Lentibulariaceae</taxon>
        <taxon>Genlisea</taxon>
    </lineage>
</organism>
<evidence type="ECO:0000256" key="3">
    <source>
        <dbReference type="ARBA" id="ARBA00022512"/>
    </source>
</evidence>
<evidence type="ECO:0000256" key="8">
    <source>
        <dbReference type="RuleBase" id="RU361169"/>
    </source>
</evidence>
<evidence type="ECO:0000313" key="10">
    <source>
        <dbReference type="Proteomes" id="UP000015453"/>
    </source>
</evidence>
<dbReference type="Pfam" id="PF00295">
    <property type="entry name" value="Glyco_hydro_28"/>
    <property type="match status" value="1"/>
</dbReference>
<keyword evidence="6 8" id="KW-0326">Glycosidase</keyword>
<dbReference type="GO" id="GO:0005975">
    <property type="term" value="P:carbohydrate metabolic process"/>
    <property type="evidence" value="ECO:0007669"/>
    <property type="project" value="InterPro"/>
</dbReference>
<feature type="non-terminal residue" evidence="9">
    <location>
        <position position="1"/>
    </location>
</feature>
<dbReference type="Proteomes" id="UP000015453">
    <property type="component" value="Unassembled WGS sequence"/>
</dbReference>
<dbReference type="AlphaFoldDB" id="S8C673"/>
<dbReference type="OrthoDB" id="187139at2759"/>
<dbReference type="PANTHER" id="PTHR31375">
    <property type="match status" value="1"/>
</dbReference>
<accession>S8C673</accession>
<dbReference type="SUPFAM" id="SSF51126">
    <property type="entry name" value="Pectin lyase-like"/>
    <property type="match status" value="1"/>
</dbReference>
<keyword evidence="10" id="KW-1185">Reference proteome</keyword>
<comment type="similarity">
    <text evidence="2 8">Belongs to the glycosyl hydrolase 28 family.</text>
</comment>
<comment type="subcellular location">
    <subcellularLocation>
        <location evidence="1">Secreted</location>
        <location evidence="1">Cell wall</location>
    </subcellularLocation>
</comment>
<dbReference type="SMART" id="SM00710">
    <property type="entry name" value="PbH1"/>
    <property type="match status" value="3"/>
</dbReference>
<feature type="non-terminal residue" evidence="9">
    <location>
        <position position="344"/>
    </location>
</feature>
<comment type="caution">
    <text evidence="9">The sequence shown here is derived from an EMBL/GenBank/DDBJ whole genome shotgun (WGS) entry which is preliminary data.</text>
</comment>
<evidence type="ECO:0000256" key="5">
    <source>
        <dbReference type="ARBA" id="ARBA00022801"/>
    </source>
</evidence>
<evidence type="ECO:0000256" key="2">
    <source>
        <dbReference type="ARBA" id="ARBA00008834"/>
    </source>
</evidence>
<evidence type="ECO:0008006" key="11">
    <source>
        <dbReference type="Google" id="ProtNLM"/>
    </source>
</evidence>
<evidence type="ECO:0000256" key="1">
    <source>
        <dbReference type="ARBA" id="ARBA00004191"/>
    </source>
</evidence>
<evidence type="ECO:0000256" key="4">
    <source>
        <dbReference type="ARBA" id="ARBA00022525"/>
    </source>
</evidence>
<proteinExistence type="inferred from homology"/>
<dbReference type="Gene3D" id="2.160.20.10">
    <property type="entry name" value="Single-stranded right-handed beta-helix, Pectin lyase-like"/>
    <property type="match status" value="1"/>
</dbReference>
<keyword evidence="7" id="KW-0961">Cell wall biogenesis/degradation</keyword>
<gene>
    <name evidence="9" type="ORF">M569_14940</name>
</gene>
<dbReference type="GO" id="GO:0004650">
    <property type="term" value="F:polygalacturonase activity"/>
    <property type="evidence" value="ECO:0007669"/>
    <property type="project" value="InterPro"/>
</dbReference>
<evidence type="ECO:0000256" key="7">
    <source>
        <dbReference type="ARBA" id="ARBA00023316"/>
    </source>
</evidence>
<evidence type="ECO:0000256" key="6">
    <source>
        <dbReference type="ARBA" id="ARBA00023295"/>
    </source>
</evidence>
<dbReference type="GO" id="GO:0071555">
    <property type="term" value="P:cell wall organization"/>
    <property type="evidence" value="ECO:0007669"/>
    <property type="project" value="UniProtKB-KW"/>
</dbReference>
<keyword evidence="4" id="KW-0964">Secreted</keyword>
<protein>
    <recommendedName>
        <fullName evidence="11">Polygalacturonase</fullName>
    </recommendedName>
</protein>
<reference evidence="9 10" key="1">
    <citation type="journal article" date="2013" name="BMC Genomics">
        <title>The miniature genome of a carnivorous plant Genlisea aurea contains a low number of genes and short non-coding sequences.</title>
        <authorList>
            <person name="Leushkin E.V."/>
            <person name="Sutormin R.A."/>
            <person name="Nabieva E.R."/>
            <person name="Penin A.A."/>
            <person name="Kondrashov A.S."/>
            <person name="Logacheva M.D."/>
        </authorList>
    </citation>
    <scope>NUCLEOTIDE SEQUENCE [LARGE SCALE GENOMIC DNA]</scope>
</reference>
<evidence type="ECO:0000313" key="9">
    <source>
        <dbReference type="EMBL" id="EPS59866.1"/>
    </source>
</evidence>
<keyword evidence="5 8" id="KW-0378">Hydrolase</keyword>
<name>S8C673_9LAMI</name>
<dbReference type="InterPro" id="IPR006626">
    <property type="entry name" value="PbH1"/>
</dbReference>
<dbReference type="InterPro" id="IPR000743">
    <property type="entry name" value="Glyco_hydro_28"/>
</dbReference>
<dbReference type="InterPro" id="IPR011050">
    <property type="entry name" value="Pectin_lyase_fold/virulence"/>
</dbReference>
<dbReference type="InterPro" id="IPR012334">
    <property type="entry name" value="Pectin_lyas_fold"/>
</dbReference>
<sequence>SVIKAFRAACSSRGSARVLIPRGRSFVVGEVLLVGPCTAKPITIDIQGTLLAYEDLSVYMNGAWILVERVDGAVVTGGGTLNGRGMNTWQYHTKDGPQLPVTLVFQTVTNSKINRLSFLYSMGFHIKITDSVNVGVRGVTVRAPRKSPNTDGIHLSNATDVDITDCKIGTGDDCISIGHGARNVLVARVRCGPGHGIRRAIQIFRRTNELNVNGVTVINCTMSGTSNGARIKTYANTSPKLTASTIIFQDLIMNKVRNPVIIDQHYPSKRKGRPSSVKLTDIHFRNIKGTTISPLSIQLDCSPTNPCEGVELSNINLTPFGQIGALTTSCSNARFFTKGYLNPR</sequence>
<dbReference type="EMBL" id="AUSU01008016">
    <property type="protein sequence ID" value="EPS59866.1"/>
    <property type="molecule type" value="Genomic_DNA"/>
</dbReference>
<keyword evidence="3" id="KW-0134">Cell wall</keyword>